<dbReference type="EMBL" id="LCWF01000053">
    <property type="protein sequence ID" value="KKY24977.1"/>
    <property type="molecule type" value="Genomic_DNA"/>
</dbReference>
<name>A0A0G2EQB6_PHACM</name>
<evidence type="ECO:0000313" key="3">
    <source>
        <dbReference type="Proteomes" id="UP000053317"/>
    </source>
</evidence>
<evidence type="ECO:0000313" key="2">
    <source>
        <dbReference type="EMBL" id="KKY24977.1"/>
    </source>
</evidence>
<dbReference type="PANTHER" id="PTHR39605">
    <property type="entry name" value="MAJOR FACILITATOR SUPERFAMILY (MFS) PROFILE DOMAIN-CONTAINING PROTEIN"/>
    <property type="match status" value="1"/>
</dbReference>
<reference evidence="2 3" key="1">
    <citation type="submission" date="2015-05" db="EMBL/GenBank/DDBJ databases">
        <title>Distinctive expansion of gene families associated with plant cell wall degradation and secondary metabolism in the genomes of grapevine trunk pathogens.</title>
        <authorList>
            <person name="Lawrence D.P."/>
            <person name="Travadon R."/>
            <person name="Rolshausen P.E."/>
            <person name="Baumgartner K."/>
        </authorList>
    </citation>
    <scope>NUCLEOTIDE SEQUENCE [LARGE SCALE GENOMIC DNA]</scope>
    <source>
        <strain evidence="2">UCRPC4</strain>
    </source>
</reference>
<keyword evidence="1" id="KW-0472">Membrane</keyword>
<dbReference type="PANTHER" id="PTHR39605:SF1">
    <property type="entry name" value="MAJOR FACILITATOR SUPERFAMILY (MFS) PROFILE DOMAIN-CONTAINING PROTEIN"/>
    <property type="match status" value="1"/>
</dbReference>
<keyword evidence="3" id="KW-1185">Reference proteome</keyword>
<sequence length="193" mass="21134">MSAFNAYVYGTAGWLSLKALTLIVVPKVIITLLSPEVRNATGTSLLVLCIANANESTDLEEYFARFLGYAFLLIAVIVIYFSGAIPPSSTLAGSLPEEASNPKSPYGDRILTITTIFHSLCAIYYYIRYVNTKQIGFFLGMTGSIIMSVVGYWYMMFGKDKGHLSKRTGADKRTSGFPFTNAEAAKRKAGKAY</sequence>
<feature type="transmembrane region" description="Helical" evidence="1">
    <location>
        <begin position="66"/>
        <end position="85"/>
    </location>
</feature>
<reference evidence="2 3" key="2">
    <citation type="submission" date="2015-05" db="EMBL/GenBank/DDBJ databases">
        <authorList>
            <person name="Morales-Cruz A."/>
            <person name="Amrine K.C."/>
            <person name="Cantu D."/>
        </authorList>
    </citation>
    <scope>NUCLEOTIDE SEQUENCE [LARGE SCALE GENOMIC DNA]</scope>
    <source>
        <strain evidence="2">UCRPC4</strain>
    </source>
</reference>
<feature type="transmembrane region" description="Helical" evidence="1">
    <location>
        <begin position="6"/>
        <end position="25"/>
    </location>
</feature>
<gene>
    <name evidence="2" type="ORF">UCRPC4_g02198</name>
</gene>
<organism evidence="2 3">
    <name type="scientific">Phaeomoniella chlamydospora</name>
    <name type="common">Phaeoacremonium chlamydosporum</name>
    <dbReference type="NCBI Taxonomy" id="158046"/>
    <lineage>
        <taxon>Eukaryota</taxon>
        <taxon>Fungi</taxon>
        <taxon>Dikarya</taxon>
        <taxon>Ascomycota</taxon>
        <taxon>Pezizomycotina</taxon>
        <taxon>Eurotiomycetes</taxon>
        <taxon>Chaetothyriomycetidae</taxon>
        <taxon>Phaeomoniellales</taxon>
        <taxon>Phaeomoniellaceae</taxon>
        <taxon>Phaeomoniella</taxon>
    </lineage>
</organism>
<dbReference type="Proteomes" id="UP000053317">
    <property type="component" value="Unassembled WGS sequence"/>
</dbReference>
<dbReference type="AlphaFoldDB" id="A0A0G2EQB6"/>
<feature type="transmembrane region" description="Helical" evidence="1">
    <location>
        <begin position="106"/>
        <end position="129"/>
    </location>
</feature>
<keyword evidence="1" id="KW-1133">Transmembrane helix</keyword>
<feature type="transmembrane region" description="Helical" evidence="1">
    <location>
        <begin position="135"/>
        <end position="157"/>
    </location>
</feature>
<accession>A0A0G2EQB6</accession>
<comment type="caution">
    <text evidence="2">The sequence shown here is derived from an EMBL/GenBank/DDBJ whole genome shotgun (WGS) entry which is preliminary data.</text>
</comment>
<proteinExistence type="predicted"/>
<keyword evidence="1" id="KW-0812">Transmembrane</keyword>
<protein>
    <submittedName>
        <fullName evidence="2">Uncharacterized protein</fullName>
    </submittedName>
</protein>
<evidence type="ECO:0000256" key="1">
    <source>
        <dbReference type="SAM" id="Phobius"/>
    </source>
</evidence>
<dbReference type="OrthoDB" id="2550114at2759"/>